<dbReference type="EMBL" id="CM023491">
    <property type="protein sequence ID" value="KAH6941220.1"/>
    <property type="molecule type" value="Genomic_DNA"/>
</dbReference>
<gene>
    <name evidence="1" type="ORF">HPB50_015110</name>
</gene>
<evidence type="ECO:0000313" key="2">
    <source>
        <dbReference type="Proteomes" id="UP000821845"/>
    </source>
</evidence>
<accession>A0ACB7T2X5</accession>
<sequence length="354" mass="38296">MSRRRVLQQSAGSSPAAMRHHHRREDVVDDSAADPAMLLPELVGHLLNEATARVDEQAQAIRLDDGVVWKPLRDSDQVQAAGEHMSGLPELKNELPAIVNAAAPVENDVYPSPQFQSSAVSSQVVPQPAERDAPSADATTLAPEDHTTDKNAVGIAQNHPSRSTNNGKDAANRSGTPNNRKVVPQEPEVDSKDLIASGAKEERRDVAEGGPPDVGSKWTMTETLDVVHASVQASPAEVFSGGQTEATAESSPRKRVVTADREVQTAAESSQKKSSTKDRYSQTLPTAPTLYSMATQTDLPEAPWYMFHASVEKKKLAVVVSAVFVLVYFILCYGLVGVARELYAEHVFEELDFL</sequence>
<comment type="caution">
    <text evidence="1">The sequence shown here is derived from an EMBL/GenBank/DDBJ whole genome shotgun (WGS) entry which is preliminary data.</text>
</comment>
<dbReference type="Proteomes" id="UP000821845">
    <property type="component" value="Chromosome 11"/>
</dbReference>
<organism evidence="1 2">
    <name type="scientific">Hyalomma asiaticum</name>
    <name type="common">Tick</name>
    <dbReference type="NCBI Taxonomy" id="266040"/>
    <lineage>
        <taxon>Eukaryota</taxon>
        <taxon>Metazoa</taxon>
        <taxon>Ecdysozoa</taxon>
        <taxon>Arthropoda</taxon>
        <taxon>Chelicerata</taxon>
        <taxon>Arachnida</taxon>
        <taxon>Acari</taxon>
        <taxon>Parasitiformes</taxon>
        <taxon>Ixodida</taxon>
        <taxon>Ixodoidea</taxon>
        <taxon>Ixodidae</taxon>
        <taxon>Hyalomminae</taxon>
        <taxon>Hyalomma</taxon>
    </lineage>
</organism>
<protein>
    <submittedName>
        <fullName evidence="1">Uncharacterized protein</fullName>
    </submittedName>
</protein>
<evidence type="ECO:0000313" key="1">
    <source>
        <dbReference type="EMBL" id="KAH6941220.1"/>
    </source>
</evidence>
<name>A0ACB7T2X5_HYAAI</name>
<keyword evidence="2" id="KW-1185">Reference proteome</keyword>
<proteinExistence type="predicted"/>
<reference evidence="1" key="1">
    <citation type="submission" date="2020-05" db="EMBL/GenBank/DDBJ databases">
        <title>Large-scale comparative analyses of tick genomes elucidate their genetic diversity and vector capacities.</title>
        <authorList>
            <person name="Jia N."/>
            <person name="Wang J."/>
            <person name="Shi W."/>
            <person name="Du L."/>
            <person name="Sun Y."/>
            <person name="Zhan W."/>
            <person name="Jiang J."/>
            <person name="Wang Q."/>
            <person name="Zhang B."/>
            <person name="Ji P."/>
            <person name="Sakyi L.B."/>
            <person name="Cui X."/>
            <person name="Yuan T."/>
            <person name="Jiang B."/>
            <person name="Yang W."/>
            <person name="Lam T.T.-Y."/>
            <person name="Chang Q."/>
            <person name="Ding S."/>
            <person name="Wang X."/>
            <person name="Zhu J."/>
            <person name="Ruan X."/>
            <person name="Zhao L."/>
            <person name="Wei J."/>
            <person name="Que T."/>
            <person name="Du C."/>
            <person name="Cheng J."/>
            <person name="Dai P."/>
            <person name="Han X."/>
            <person name="Huang E."/>
            <person name="Gao Y."/>
            <person name="Liu J."/>
            <person name="Shao H."/>
            <person name="Ye R."/>
            <person name="Li L."/>
            <person name="Wei W."/>
            <person name="Wang X."/>
            <person name="Wang C."/>
            <person name="Yang T."/>
            <person name="Huo Q."/>
            <person name="Li W."/>
            <person name="Guo W."/>
            <person name="Chen H."/>
            <person name="Zhou L."/>
            <person name="Ni X."/>
            <person name="Tian J."/>
            <person name="Zhou Y."/>
            <person name="Sheng Y."/>
            <person name="Liu T."/>
            <person name="Pan Y."/>
            <person name="Xia L."/>
            <person name="Li J."/>
            <person name="Zhao F."/>
            <person name="Cao W."/>
        </authorList>
    </citation>
    <scope>NUCLEOTIDE SEQUENCE</scope>
    <source>
        <strain evidence="1">Hyas-2018</strain>
    </source>
</reference>